<accession>S2DWA4</accession>
<dbReference type="InterPro" id="IPR022409">
    <property type="entry name" value="PKD/Chitinase_dom"/>
</dbReference>
<comment type="caution">
    <text evidence="2">The sequence shown here is derived from an EMBL/GenBank/DDBJ whole genome shotgun (WGS) entry which is preliminary data.</text>
</comment>
<protein>
    <submittedName>
        <fullName evidence="2">Chitodextrinase</fullName>
        <ecNumber evidence="2">3.2.1.14</ecNumber>
    </submittedName>
</protein>
<dbReference type="Gene3D" id="2.60.40.10">
    <property type="entry name" value="Immunoglobulins"/>
    <property type="match status" value="7"/>
</dbReference>
<dbReference type="Pfam" id="PF17957">
    <property type="entry name" value="Big_7"/>
    <property type="match status" value="7"/>
</dbReference>
<dbReference type="InterPro" id="IPR026444">
    <property type="entry name" value="Secre_tail"/>
</dbReference>
<evidence type="ECO:0000259" key="1">
    <source>
        <dbReference type="SMART" id="SM00089"/>
    </source>
</evidence>
<dbReference type="GO" id="GO:0008843">
    <property type="term" value="F:endochitinase activity"/>
    <property type="evidence" value="ECO:0007669"/>
    <property type="project" value="UniProtKB-EC"/>
</dbReference>
<evidence type="ECO:0000313" key="2">
    <source>
        <dbReference type="EMBL" id="EOZ96381.1"/>
    </source>
</evidence>
<dbReference type="eggNOG" id="COG5295">
    <property type="taxonomic scope" value="Bacteria"/>
</dbReference>
<keyword evidence="2" id="KW-0378">Hydrolase</keyword>
<dbReference type="RefSeq" id="WP_016255131.1">
    <property type="nucleotide sequence ID" value="NZ_ALWO02000035.1"/>
</dbReference>
<dbReference type="SMART" id="SM00089">
    <property type="entry name" value="PKD"/>
    <property type="match status" value="4"/>
</dbReference>
<feature type="domain" description="PKD/Chitinase" evidence="1">
    <location>
        <begin position="13"/>
        <end position="100"/>
    </location>
</feature>
<reference evidence="2 3" key="1">
    <citation type="journal article" date="2013" name="Genome Announc.">
        <title>Draft Genome Sequence of Indibacter alkaliphilus Strain LW1T, Isolated from Lonar Lake, a Haloalkaline Lake in the Buldana District of Maharashtra, India.</title>
        <authorList>
            <person name="Singh A."/>
            <person name="Kumar Jangir P."/>
            <person name="Sharma R."/>
            <person name="Singh A."/>
            <person name="Kumar Pinnaka A."/>
            <person name="Shivaji S."/>
        </authorList>
    </citation>
    <scope>NUCLEOTIDE SEQUENCE [LARGE SCALE GENOMIC DNA]</scope>
    <source>
        <strain evidence="3">CCUG 57479 / KCTC 22604 / LW1</strain>
    </source>
</reference>
<dbReference type="EC" id="3.2.1.14" evidence="2"/>
<dbReference type="OrthoDB" id="976933at2"/>
<organism evidence="2 3">
    <name type="scientific">Indibacter alkaliphilus (strain CCUG 57479 / KCTC 22604 / LW1)</name>
    <dbReference type="NCBI Taxonomy" id="1189612"/>
    <lineage>
        <taxon>Bacteria</taxon>
        <taxon>Pseudomonadati</taxon>
        <taxon>Bacteroidota</taxon>
        <taxon>Cytophagia</taxon>
        <taxon>Cytophagales</taxon>
        <taxon>Cyclobacteriaceae</taxon>
    </lineage>
</organism>
<feature type="domain" description="PKD/Chitinase" evidence="1">
    <location>
        <begin position="109"/>
        <end position="196"/>
    </location>
</feature>
<dbReference type="InterPro" id="IPR035986">
    <property type="entry name" value="PKD_dom_sf"/>
</dbReference>
<keyword evidence="3" id="KW-1185">Reference proteome</keyword>
<feature type="domain" description="PKD/Chitinase" evidence="1">
    <location>
        <begin position="205"/>
        <end position="292"/>
    </location>
</feature>
<dbReference type="EMBL" id="ALWO02000035">
    <property type="protein sequence ID" value="EOZ96381.1"/>
    <property type="molecule type" value="Genomic_DNA"/>
</dbReference>
<sequence>MTVIADNILPTVSITAPVSGTEIEAGESIIITAEASDEGGEVVKVEFFVNGSSIGTTTQAPYSINWTADEAGTFEIRAVATDNEGASANSQTVTVTVFETPENILPTVSITAPVSGTEIEAGETIIITAEASDEDGEVVKVEFFVNGSSIGTTTQAPYSINWTADEAGTFEIRAVATDNEGAFANSETVTVTVFETPENILPVVSITAPVSGTEIEAGSTVSITAEASDEDGEVVKVEFFVNGSSIGTTTQAPYSINWTADEAGTFEFRAVATDNEGASSNSQIITITVIQPRKPLAIKILSPSQNEVFARNAFINFEVEIESEKEVERVEYFRNNILIGVGDIETHGLSWRAMNLGNQNIRAAVIDVEGNTATSDVLRIRVENNLAPEVRLLSPIDKEEFALGTSIEIIAEAFDSDGYVDQVEFYANDVLIGTSFNDPFSTLLNNATPGTYKLTAKAYDDKGASNTSSPITIFVIEEESNGADKGTSDSPSVEIIIVSPGEGQEFEAGSIVPLIIMLDGEGDLVQRVEYFANGELIGTSTNDPFNLDWKASRTGNVELVAVAYGFENNRLSVSEFRSIRILQNQNTFRIIDPIRDAVFVAGSDILIRVELPNGASEIEKVEFFRGNQKIGESNQFPYNFVWENVNQGQYNLVARLVYKDGRSELSVPVRISVSPRNNGNIRIKPSKKEVMEGDSFELQVETTELEQYVDLIDIYMNDQLLEELEEEPYSLKLEDLPVGDYKFVARGKSKNTKGQVYYSEEVMVRVIPKGLEGIDVPDILLEIKIGPNPASDFINLIFENLDQDEQYDFTVQIVSMNGTVHDSYSFTQEGKVSTLDISHLKNGVYMMNLFYKNRQIESKRFIKRR</sequence>
<evidence type="ECO:0000313" key="3">
    <source>
        <dbReference type="Proteomes" id="UP000006073"/>
    </source>
</evidence>
<dbReference type="NCBIfam" id="TIGR04183">
    <property type="entry name" value="Por_Secre_tail"/>
    <property type="match status" value="1"/>
</dbReference>
<feature type="domain" description="PKD/Chitinase" evidence="1">
    <location>
        <begin position="389"/>
        <end position="476"/>
    </location>
</feature>
<gene>
    <name evidence="2" type="ORF">A33Q_2502</name>
</gene>
<dbReference type="Proteomes" id="UP000006073">
    <property type="component" value="Unassembled WGS sequence"/>
</dbReference>
<dbReference type="Pfam" id="PF18962">
    <property type="entry name" value="Por_Secre_tail"/>
    <property type="match status" value="1"/>
</dbReference>
<name>S2DWA4_INDAL</name>
<dbReference type="eggNOG" id="COG3291">
    <property type="taxonomic scope" value="Bacteria"/>
</dbReference>
<keyword evidence="2" id="KW-0326">Glycosidase</keyword>
<dbReference type="InterPro" id="IPR013783">
    <property type="entry name" value="Ig-like_fold"/>
</dbReference>
<dbReference type="AlphaFoldDB" id="S2DWA4"/>
<dbReference type="STRING" id="1189612.A33Q_2502"/>
<dbReference type="SUPFAM" id="SSF49299">
    <property type="entry name" value="PKD domain"/>
    <property type="match status" value="3"/>
</dbReference>
<proteinExistence type="predicted"/>